<reference evidence="10 11" key="1">
    <citation type="journal article" date="2016" name="Genome Announc.">
        <title>First Complete Genome Sequence of a Subdivision 6 Acidobacterium Strain.</title>
        <authorList>
            <person name="Huang S."/>
            <person name="Vieira S."/>
            <person name="Bunk B."/>
            <person name="Riedel T."/>
            <person name="Sproer C."/>
            <person name="Overmann J."/>
        </authorList>
    </citation>
    <scope>NUCLEOTIDE SEQUENCE [LARGE SCALE GENOMIC DNA]</scope>
    <source>
        <strain evidence="11">DSM 100886 HEG_-6_39</strain>
    </source>
</reference>
<evidence type="ECO:0000256" key="5">
    <source>
        <dbReference type="ARBA" id="ARBA00023136"/>
    </source>
</evidence>
<evidence type="ECO:0000313" key="10">
    <source>
        <dbReference type="EMBL" id="AMY08000.1"/>
    </source>
</evidence>
<evidence type="ECO:0000256" key="4">
    <source>
        <dbReference type="ARBA" id="ARBA00022989"/>
    </source>
</evidence>
<keyword evidence="5 8" id="KW-0472">Membrane</keyword>
<comment type="similarity">
    <text evidence="7">In the N-terminal section; belongs to the binding-protein-dependent transport system permease family.</text>
</comment>
<dbReference type="OrthoDB" id="9801163at2"/>
<keyword evidence="2 8" id="KW-0813">Transport</keyword>
<gene>
    <name evidence="10" type="primary">opuCB</name>
    <name evidence="10" type="ORF">LuPra_01188</name>
</gene>
<dbReference type="RefSeq" id="WP_110169880.1">
    <property type="nucleotide sequence ID" value="NZ_CP015136.1"/>
</dbReference>
<evidence type="ECO:0000256" key="8">
    <source>
        <dbReference type="RuleBase" id="RU363032"/>
    </source>
</evidence>
<comment type="similarity">
    <text evidence="6">In the C-terminal section; belongs to the OsmX family.</text>
</comment>
<dbReference type="PANTHER" id="PTHR30177:SF4">
    <property type="entry name" value="OSMOPROTECTANT IMPORT PERMEASE PROTEIN OSMW"/>
    <property type="match status" value="1"/>
</dbReference>
<dbReference type="AlphaFoldDB" id="A0A143PIC0"/>
<feature type="transmembrane region" description="Helical" evidence="8">
    <location>
        <begin position="135"/>
        <end position="161"/>
    </location>
</feature>
<dbReference type="Gene3D" id="3.40.190.10">
    <property type="entry name" value="Periplasmic binding protein-like II"/>
    <property type="match status" value="1"/>
</dbReference>
<dbReference type="STRING" id="1855912.LuPra_01188"/>
<dbReference type="Pfam" id="PF04069">
    <property type="entry name" value="OpuAC"/>
    <property type="match status" value="1"/>
</dbReference>
<keyword evidence="11" id="KW-1185">Reference proteome</keyword>
<sequence length="512" mass="54609">MRVIRFWLEHRTEVLALLGQHVLLAGLSTLVAAAFAVPLGIAAAHRPRLGAPLVALANAVQTVPSLAMFGFLLPLPVFGGIGSRTAIVALTLYALLPILRTTITGITGIDRSVREAGIALGMTPRQLLWQVELPLAIPSIVSGLRIAAVVAVGSATIAAAVGAGGLGEYIYRGLAMVDTTVILAGAIPAATLALLVDLALWWAERRSTRRHARHTLRGPLAVAATFGLLALTAWGVLAWRATDVVVVGSKNFAEQLVLGEIVAQTIERDAGLRVDRRLNLGGTLICDRALAAGDIDVYVEYTGTALTAVFGQPLGTSRADVTRTVRDLYARTGRALLPPLGFDNTFAMLVRGADARARGLRSIDDAAREAPRWRAAFGFEFLDRPDGYTGLARAYGIRLAEPPSSMDLSLTYRALASGKVDLIAGDATSGLIRALDLVALDDTRAYFPPYDAVPVARSETLLRHPEMRRAIEGLAGRITAAHMREMNYRVEALRQPPADVARAFLAGEIVIH</sequence>
<name>A0A143PIC0_LUTPR</name>
<feature type="transmembrane region" description="Helical" evidence="8">
    <location>
        <begin position="215"/>
        <end position="239"/>
    </location>
</feature>
<dbReference type="InterPro" id="IPR035906">
    <property type="entry name" value="MetI-like_sf"/>
</dbReference>
<evidence type="ECO:0000256" key="6">
    <source>
        <dbReference type="ARBA" id="ARBA00035642"/>
    </source>
</evidence>
<keyword evidence="4 8" id="KW-1133">Transmembrane helix</keyword>
<dbReference type="InterPro" id="IPR051204">
    <property type="entry name" value="ABC_transp_perm/SBD"/>
</dbReference>
<dbReference type="GO" id="GO:0043190">
    <property type="term" value="C:ATP-binding cassette (ABC) transporter complex"/>
    <property type="evidence" value="ECO:0007669"/>
    <property type="project" value="InterPro"/>
</dbReference>
<dbReference type="EMBL" id="CP015136">
    <property type="protein sequence ID" value="AMY08000.1"/>
    <property type="molecule type" value="Genomic_DNA"/>
</dbReference>
<accession>A0A143PIC0</accession>
<feature type="domain" description="ABC transmembrane type-1" evidence="9">
    <location>
        <begin position="18"/>
        <end position="200"/>
    </location>
</feature>
<evidence type="ECO:0000259" key="9">
    <source>
        <dbReference type="PROSITE" id="PS50928"/>
    </source>
</evidence>
<dbReference type="Pfam" id="PF00528">
    <property type="entry name" value="BPD_transp_1"/>
    <property type="match status" value="1"/>
</dbReference>
<dbReference type="GO" id="GO:0022857">
    <property type="term" value="F:transmembrane transporter activity"/>
    <property type="evidence" value="ECO:0007669"/>
    <property type="project" value="InterPro"/>
</dbReference>
<comment type="subcellular location">
    <subcellularLocation>
        <location evidence="1 8">Cell membrane</location>
        <topology evidence="1 8">Multi-pass membrane protein</topology>
    </subcellularLocation>
</comment>
<comment type="similarity">
    <text evidence="8">Belongs to the binding-protein-dependent transport system permease family.</text>
</comment>
<dbReference type="FunFam" id="1.10.3720.10:FF:000001">
    <property type="entry name" value="Glycine betaine ABC transporter, permease"/>
    <property type="match status" value="1"/>
</dbReference>
<dbReference type="CDD" id="cd06261">
    <property type="entry name" value="TM_PBP2"/>
    <property type="match status" value="1"/>
</dbReference>
<evidence type="ECO:0000256" key="3">
    <source>
        <dbReference type="ARBA" id="ARBA00022692"/>
    </source>
</evidence>
<dbReference type="PROSITE" id="PS50928">
    <property type="entry name" value="ABC_TM1"/>
    <property type="match status" value="1"/>
</dbReference>
<evidence type="ECO:0000256" key="1">
    <source>
        <dbReference type="ARBA" id="ARBA00004651"/>
    </source>
</evidence>
<keyword evidence="3 8" id="KW-0812">Transmembrane</keyword>
<dbReference type="Gene3D" id="3.40.190.120">
    <property type="entry name" value="Osmoprotection protein (prox), domain 2"/>
    <property type="match status" value="1"/>
</dbReference>
<dbReference type="SUPFAM" id="SSF53850">
    <property type="entry name" value="Periplasmic binding protein-like II"/>
    <property type="match status" value="1"/>
</dbReference>
<dbReference type="InterPro" id="IPR007210">
    <property type="entry name" value="ABC_Gly_betaine_transp_sub-bd"/>
</dbReference>
<proteinExistence type="inferred from homology"/>
<organism evidence="10 11">
    <name type="scientific">Luteitalea pratensis</name>
    <dbReference type="NCBI Taxonomy" id="1855912"/>
    <lineage>
        <taxon>Bacteria</taxon>
        <taxon>Pseudomonadati</taxon>
        <taxon>Acidobacteriota</taxon>
        <taxon>Vicinamibacteria</taxon>
        <taxon>Vicinamibacterales</taxon>
        <taxon>Vicinamibacteraceae</taxon>
        <taxon>Luteitalea</taxon>
    </lineage>
</organism>
<dbReference type="InterPro" id="IPR000515">
    <property type="entry name" value="MetI-like"/>
</dbReference>
<feature type="transmembrane region" description="Helical" evidence="8">
    <location>
        <begin position="20"/>
        <end position="41"/>
    </location>
</feature>
<evidence type="ECO:0000256" key="2">
    <source>
        <dbReference type="ARBA" id="ARBA00022448"/>
    </source>
</evidence>
<dbReference type="GO" id="GO:0031460">
    <property type="term" value="P:glycine betaine transport"/>
    <property type="evidence" value="ECO:0007669"/>
    <property type="project" value="UniProtKB-ARBA"/>
</dbReference>
<dbReference type="KEGG" id="abac:LuPra_01188"/>
<evidence type="ECO:0000256" key="7">
    <source>
        <dbReference type="ARBA" id="ARBA00035652"/>
    </source>
</evidence>
<evidence type="ECO:0000313" key="11">
    <source>
        <dbReference type="Proteomes" id="UP000076079"/>
    </source>
</evidence>
<dbReference type="Proteomes" id="UP000076079">
    <property type="component" value="Chromosome"/>
</dbReference>
<feature type="transmembrane region" description="Helical" evidence="8">
    <location>
        <begin position="81"/>
        <end position="99"/>
    </location>
</feature>
<dbReference type="Gene3D" id="1.10.3720.10">
    <property type="entry name" value="MetI-like"/>
    <property type="match status" value="1"/>
</dbReference>
<reference evidence="11" key="2">
    <citation type="submission" date="2016-04" db="EMBL/GenBank/DDBJ databases">
        <title>First Complete Genome Sequence of a Subdivision 6 Acidobacterium.</title>
        <authorList>
            <person name="Huang S."/>
            <person name="Vieira S."/>
            <person name="Bunk B."/>
            <person name="Riedel T."/>
            <person name="Sproeer C."/>
            <person name="Overmann J."/>
        </authorList>
    </citation>
    <scope>NUCLEOTIDE SEQUENCE [LARGE SCALE GENOMIC DNA]</scope>
    <source>
        <strain evidence="11">DSM 100886 HEG_-6_39</strain>
    </source>
</reference>
<dbReference type="PANTHER" id="PTHR30177">
    <property type="entry name" value="GLYCINE BETAINE/L-PROLINE TRANSPORT SYSTEM PERMEASE PROTEIN PROW"/>
    <property type="match status" value="1"/>
</dbReference>
<dbReference type="SUPFAM" id="SSF161098">
    <property type="entry name" value="MetI-like"/>
    <property type="match status" value="1"/>
</dbReference>
<feature type="transmembrane region" description="Helical" evidence="8">
    <location>
        <begin position="181"/>
        <end position="203"/>
    </location>
</feature>
<protein>
    <submittedName>
        <fullName evidence="10">Carnitine transport permease protein OpuCB</fullName>
    </submittedName>
</protein>